<keyword evidence="1" id="KW-0472">Membrane</keyword>
<accession>A0A9D1SUH0</accession>
<evidence type="ECO:0000256" key="1">
    <source>
        <dbReference type="SAM" id="Phobius"/>
    </source>
</evidence>
<evidence type="ECO:0000313" key="3">
    <source>
        <dbReference type="Proteomes" id="UP000824130"/>
    </source>
</evidence>
<protein>
    <submittedName>
        <fullName evidence="2">Uncharacterized protein</fullName>
    </submittedName>
</protein>
<comment type="caution">
    <text evidence="2">The sequence shown here is derived from an EMBL/GenBank/DDBJ whole genome shotgun (WGS) entry which is preliminary data.</text>
</comment>
<proteinExistence type="predicted"/>
<sequence length="309" mass="34398">MEKLKKIIRRALYPGTAVVLISIPVGIGSLCYSFLIAGEDTLVAYISYLVSAYAFAIVCLGIAPVVRKVSRSLHELPYVGKYLDDIPFKTNLSVHLSLGVNLLYVALNAFSGVRYRSVWFGTLAMYYIFLSVMRFLLARYSQKRGLGEDRKCELSRYRMCGIILLMMNIALIGVVILVISDNKGFRYSGMMIYVVALYTFYITVMAIINMVKYRKINSPVAYAVRVINMAAALVSMLALETAMLTQFDDGSTSPHFRQIMTGVSGCVACAMIAGLGIHMIIRSSRELKRGEYAQKGTDDQTSRQRGGKE</sequence>
<gene>
    <name evidence="2" type="ORF">IAD25_03785</name>
</gene>
<feature type="transmembrane region" description="Helical" evidence="1">
    <location>
        <begin position="185"/>
        <end position="208"/>
    </location>
</feature>
<feature type="transmembrane region" description="Helical" evidence="1">
    <location>
        <begin position="12"/>
        <end position="36"/>
    </location>
</feature>
<feature type="transmembrane region" description="Helical" evidence="1">
    <location>
        <begin position="86"/>
        <end position="106"/>
    </location>
</feature>
<reference evidence="2" key="1">
    <citation type="submission" date="2020-10" db="EMBL/GenBank/DDBJ databases">
        <authorList>
            <person name="Gilroy R."/>
        </authorList>
    </citation>
    <scope>NUCLEOTIDE SEQUENCE</scope>
    <source>
        <strain evidence="2">ChiSjej4B22-8349</strain>
    </source>
</reference>
<dbReference type="EMBL" id="DVOB01000081">
    <property type="protein sequence ID" value="HIU95815.1"/>
    <property type="molecule type" value="Genomic_DNA"/>
</dbReference>
<keyword evidence="1" id="KW-0812">Transmembrane</keyword>
<feature type="transmembrane region" description="Helical" evidence="1">
    <location>
        <begin position="157"/>
        <end position="179"/>
    </location>
</feature>
<name>A0A9D1SUH0_9FIRM</name>
<organism evidence="2 3">
    <name type="scientific">Candidatus Allocopromorpha excrementipullorum</name>
    <dbReference type="NCBI Taxonomy" id="2840743"/>
    <lineage>
        <taxon>Bacteria</taxon>
        <taxon>Bacillati</taxon>
        <taxon>Bacillota</taxon>
        <taxon>Clostridia</taxon>
        <taxon>Eubacteriales</taxon>
        <taxon>Eubacteriaceae</taxon>
        <taxon>Eubacteriaceae incertae sedis</taxon>
        <taxon>Candidatus Allocopromorpha</taxon>
    </lineage>
</organism>
<reference evidence="2" key="2">
    <citation type="journal article" date="2021" name="PeerJ">
        <title>Extensive microbial diversity within the chicken gut microbiome revealed by metagenomics and culture.</title>
        <authorList>
            <person name="Gilroy R."/>
            <person name="Ravi A."/>
            <person name="Getino M."/>
            <person name="Pursley I."/>
            <person name="Horton D.L."/>
            <person name="Alikhan N.F."/>
            <person name="Baker D."/>
            <person name="Gharbi K."/>
            <person name="Hall N."/>
            <person name="Watson M."/>
            <person name="Adriaenssens E.M."/>
            <person name="Foster-Nyarko E."/>
            <person name="Jarju S."/>
            <person name="Secka A."/>
            <person name="Antonio M."/>
            <person name="Oren A."/>
            <person name="Chaudhuri R.R."/>
            <person name="La Ragione R."/>
            <person name="Hildebrand F."/>
            <person name="Pallen M.J."/>
        </authorList>
    </citation>
    <scope>NUCLEOTIDE SEQUENCE</scope>
    <source>
        <strain evidence="2">ChiSjej4B22-8349</strain>
    </source>
</reference>
<feature type="transmembrane region" description="Helical" evidence="1">
    <location>
        <begin position="118"/>
        <end position="137"/>
    </location>
</feature>
<dbReference type="AlphaFoldDB" id="A0A9D1SUH0"/>
<dbReference type="Proteomes" id="UP000824130">
    <property type="component" value="Unassembled WGS sequence"/>
</dbReference>
<feature type="transmembrane region" description="Helical" evidence="1">
    <location>
        <begin position="42"/>
        <end position="66"/>
    </location>
</feature>
<feature type="transmembrane region" description="Helical" evidence="1">
    <location>
        <begin position="259"/>
        <end position="281"/>
    </location>
</feature>
<evidence type="ECO:0000313" key="2">
    <source>
        <dbReference type="EMBL" id="HIU95815.1"/>
    </source>
</evidence>
<feature type="transmembrane region" description="Helical" evidence="1">
    <location>
        <begin position="220"/>
        <end position="239"/>
    </location>
</feature>
<keyword evidence="1" id="KW-1133">Transmembrane helix</keyword>